<dbReference type="InterPro" id="IPR018490">
    <property type="entry name" value="cNMP-bd_dom_sf"/>
</dbReference>
<dbReference type="Pfam" id="PF00027">
    <property type="entry name" value="cNMP_binding"/>
    <property type="match status" value="1"/>
</dbReference>
<protein>
    <submittedName>
        <fullName evidence="5">Crp/Fnr family transcriptional regulator</fullName>
    </submittedName>
</protein>
<dbReference type="OrthoDB" id="9774616at2"/>
<sequence>MMDNMDIILDTLSVCPIFFGLNRESISTILEQIEYKTKRYEKNDIVYHANEYSLYMCIIISGYVEVKKILTSGNTVSVFHRNKGELFGGAIVFSSVSSYPYDVIAKEKSEILFIHKYSILESLCKEPLIVSNILNLFSNRVLEYEKRLELYSYSSIMKKIAFSLLYEFTIKNDTVILPFSKKTWAEHLNVSRPSLCRELKILCDKNILKVNDRTIIIIKKDVLENLL</sequence>
<keyword evidence="6" id="KW-1185">Reference proteome</keyword>
<evidence type="ECO:0000313" key="6">
    <source>
        <dbReference type="Proteomes" id="UP000255036"/>
    </source>
</evidence>
<dbReference type="InterPro" id="IPR012318">
    <property type="entry name" value="HTH_CRP"/>
</dbReference>
<dbReference type="GO" id="GO:0006355">
    <property type="term" value="P:regulation of DNA-templated transcription"/>
    <property type="evidence" value="ECO:0007669"/>
    <property type="project" value="InterPro"/>
</dbReference>
<dbReference type="GO" id="GO:0003677">
    <property type="term" value="F:DNA binding"/>
    <property type="evidence" value="ECO:0007669"/>
    <property type="project" value="UniProtKB-KW"/>
</dbReference>
<dbReference type="RefSeq" id="WP_115480758.1">
    <property type="nucleotide sequence ID" value="NZ_QRCT01000012.1"/>
</dbReference>
<dbReference type="EMBL" id="QRCT01000012">
    <property type="protein sequence ID" value="RDU24525.1"/>
    <property type="molecule type" value="Genomic_DNA"/>
</dbReference>
<dbReference type="PROSITE" id="PS50042">
    <property type="entry name" value="CNMP_BINDING_3"/>
    <property type="match status" value="1"/>
</dbReference>
<comment type="caution">
    <text evidence="5">The sequence shown here is derived from an EMBL/GenBank/DDBJ whole genome shotgun (WGS) entry which is preliminary data.</text>
</comment>
<dbReference type="Gene3D" id="2.60.120.10">
    <property type="entry name" value="Jelly Rolls"/>
    <property type="match status" value="1"/>
</dbReference>
<dbReference type="SUPFAM" id="SSF51206">
    <property type="entry name" value="cAMP-binding domain-like"/>
    <property type="match status" value="1"/>
</dbReference>
<dbReference type="InterPro" id="IPR014710">
    <property type="entry name" value="RmlC-like_jellyroll"/>
</dbReference>
<gene>
    <name evidence="5" type="ORF">DWV06_03425</name>
</gene>
<dbReference type="SUPFAM" id="SSF46785">
    <property type="entry name" value="Winged helix' DNA-binding domain"/>
    <property type="match status" value="1"/>
</dbReference>
<keyword evidence="2" id="KW-0238">DNA-binding</keyword>
<dbReference type="InterPro" id="IPR000595">
    <property type="entry name" value="cNMP-bd_dom"/>
</dbReference>
<dbReference type="Pfam" id="PF13545">
    <property type="entry name" value="HTH_Crp_2"/>
    <property type="match status" value="1"/>
</dbReference>
<evidence type="ECO:0000256" key="1">
    <source>
        <dbReference type="ARBA" id="ARBA00023015"/>
    </source>
</evidence>
<dbReference type="AlphaFoldDB" id="A0A371AY64"/>
<evidence type="ECO:0000259" key="4">
    <source>
        <dbReference type="PROSITE" id="PS50042"/>
    </source>
</evidence>
<proteinExistence type="predicted"/>
<keyword evidence="1" id="KW-0805">Transcription regulation</keyword>
<evidence type="ECO:0000256" key="2">
    <source>
        <dbReference type="ARBA" id="ARBA00023125"/>
    </source>
</evidence>
<evidence type="ECO:0000313" key="5">
    <source>
        <dbReference type="EMBL" id="RDU24525.1"/>
    </source>
</evidence>
<evidence type="ECO:0000256" key="3">
    <source>
        <dbReference type="ARBA" id="ARBA00023163"/>
    </source>
</evidence>
<keyword evidence="3" id="KW-0804">Transcription</keyword>
<dbReference type="CDD" id="cd00038">
    <property type="entry name" value="CAP_ED"/>
    <property type="match status" value="1"/>
</dbReference>
<dbReference type="SMART" id="SM00100">
    <property type="entry name" value="cNMP"/>
    <property type="match status" value="1"/>
</dbReference>
<reference evidence="5 6" key="1">
    <citation type="submission" date="2018-07" db="EMBL/GenBank/DDBJ databases">
        <title>Anaerosacharophilus polymeroproducens gen. nov. sp. nov., an anaerobic bacterium isolated from salt field.</title>
        <authorList>
            <person name="Kim W."/>
            <person name="Yang S.-H."/>
            <person name="Oh J."/>
            <person name="Lee J.-H."/>
            <person name="Kwon K.K."/>
        </authorList>
    </citation>
    <scope>NUCLEOTIDE SEQUENCE [LARGE SCALE GENOMIC DNA]</scope>
    <source>
        <strain evidence="5 6">MCWD5</strain>
    </source>
</reference>
<organism evidence="5 6">
    <name type="scientific">Anaerosacchariphilus polymeriproducens</name>
    <dbReference type="NCBI Taxonomy" id="1812858"/>
    <lineage>
        <taxon>Bacteria</taxon>
        <taxon>Bacillati</taxon>
        <taxon>Bacillota</taxon>
        <taxon>Clostridia</taxon>
        <taxon>Lachnospirales</taxon>
        <taxon>Lachnospiraceae</taxon>
        <taxon>Anaerosacchariphilus</taxon>
    </lineage>
</organism>
<dbReference type="InterPro" id="IPR036390">
    <property type="entry name" value="WH_DNA-bd_sf"/>
</dbReference>
<dbReference type="Proteomes" id="UP000255036">
    <property type="component" value="Unassembled WGS sequence"/>
</dbReference>
<feature type="domain" description="Cyclic nucleotide-binding" evidence="4">
    <location>
        <begin position="17"/>
        <end position="140"/>
    </location>
</feature>
<accession>A0A371AY64</accession>
<name>A0A371AY64_9FIRM</name>